<dbReference type="AlphaFoldDB" id="A0A2B4RM29"/>
<dbReference type="EMBL" id="LSMT01000399">
    <property type="protein sequence ID" value="PFX18661.1"/>
    <property type="molecule type" value="Genomic_DNA"/>
</dbReference>
<comment type="caution">
    <text evidence="4">The sequence shown here is derived from an EMBL/GenBank/DDBJ whole genome shotgun (WGS) entry which is preliminary data.</text>
</comment>
<dbReference type="Gene3D" id="4.10.60.10">
    <property type="entry name" value="Zinc finger, CCHC-type"/>
    <property type="match status" value="1"/>
</dbReference>
<protein>
    <recommendedName>
        <fullName evidence="3">CCHC-type domain-containing protein</fullName>
    </recommendedName>
</protein>
<evidence type="ECO:0000313" key="4">
    <source>
        <dbReference type="EMBL" id="PFX18661.1"/>
    </source>
</evidence>
<feature type="region of interest" description="Disordered" evidence="2">
    <location>
        <begin position="248"/>
        <end position="277"/>
    </location>
</feature>
<evidence type="ECO:0000256" key="2">
    <source>
        <dbReference type="SAM" id="MobiDB-lite"/>
    </source>
</evidence>
<dbReference type="InterPro" id="IPR001969">
    <property type="entry name" value="Aspartic_peptidase_AS"/>
</dbReference>
<dbReference type="InterPro" id="IPR036875">
    <property type="entry name" value="Znf_CCHC_sf"/>
</dbReference>
<dbReference type="SMART" id="SM00343">
    <property type="entry name" value="ZnF_C2HC"/>
    <property type="match status" value="2"/>
</dbReference>
<evidence type="ECO:0000259" key="3">
    <source>
        <dbReference type="PROSITE" id="PS50158"/>
    </source>
</evidence>
<dbReference type="CDD" id="cd00303">
    <property type="entry name" value="retropepsin_like"/>
    <property type="match status" value="1"/>
</dbReference>
<dbReference type="PROSITE" id="PS00141">
    <property type="entry name" value="ASP_PROTEASE"/>
    <property type="match status" value="1"/>
</dbReference>
<accession>A0A2B4RM29</accession>
<dbReference type="PANTHER" id="PTHR33198">
    <property type="entry name" value="ANK_REP_REGION DOMAIN-CONTAINING PROTEIN-RELATED"/>
    <property type="match status" value="1"/>
</dbReference>
<name>A0A2B4RM29_STYPI</name>
<dbReference type="GO" id="GO:0008270">
    <property type="term" value="F:zinc ion binding"/>
    <property type="evidence" value="ECO:0007669"/>
    <property type="project" value="UniProtKB-KW"/>
</dbReference>
<dbReference type="PROSITE" id="PS50158">
    <property type="entry name" value="ZF_CCHC"/>
    <property type="match status" value="1"/>
</dbReference>
<dbReference type="Proteomes" id="UP000225706">
    <property type="component" value="Unassembled WGS sequence"/>
</dbReference>
<feature type="region of interest" description="Disordered" evidence="2">
    <location>
        <begin position="553"/>
        <end position="580"/>
    </location>
</feature>
<dbReference type="Pfam" id="PF00098">
    <property type="entry name" value="zf-CCHC"/>
    <property type="match status" value="1"/>
</dbReference>
<dbReference type="SUPFAM" id="SSF50630">
    <property type="entry name" value="Acid proteases"/>
    <property type="match status" value="1"/>
</dbReference>
<evidence type="ECO:0000313" key="5">
    <source>
        <dbReference type="Proteomes" id="UP000225706"/>
    </source>
</evidence>
<dbReference type="SUPFAM" id="SSF57756">
    <property type="entry name" value="Retrovirus zinc finger-like domains"/>
    <property type="match status" value="1"/>
</dbReference>
<dbReference type="GO" id="GO:0006508">
    <property type="term" value="P:proteolysis"/>
    <property type="evidence" value="ECO:0007669"/>
    <property type="project" value="InterPro"/>
</dbReference>
<keyword evidence="1" id="KW-0862">Zinc</keyword>
<gene>
    <name evidence="4" type="ORF">AWC38_SpisGene16976</name>
</gene>
<dbReference type="GO" id="GO:0004190">
    <property type="term" value="F:aspartic-type endopeptidase activity"/>
    <property type="evidence" value="ECO:0007669"/>
    <property type="project" value="InterPro"/>
</dbReference>
<keyword evidence="5" id="KW-1185">Reference proteome</keyword>
<organism evidence="4 5">
    <name type="scientific">Stylophora pistillata</name>
    <name type="common">Smooth cauliflower coral</name>
    <dbReference type="NCBI Taxonomy" id="50429"/>
    <lineage>
        <taxon>Eukaryota</taxon>
        <taxon>Metazoa</taxon>
        <taxon>Cnidaria</taxon>
        <taxon>Anthozoa</taxon>
        <taxon>Hexacorallia</taxon>
        <taxon>Scleractinia</taxon>
        <taxon>Astrocoeniina</taxon>
        <taxon>Pocilloporidae</taxon>
        <taxon>Stylophora</taxon>
    </lineage>
</organism>
<dbReference type="GO" id="GO:0003676">
    <property type="term" value="F:nucleic acid binding"/>
    <property type="evidence" value="ECO:0007669"/>
    <property type="project" value="InterPro"/>
</dbReference>
<dbReference type="PANTHER" id="PTHR33198:SF20">
    <property type="entry name" value="RETROTRANSPOSON GAG DOMAIN-CONTAINING PROTEIN"/>
    <property type="match status" value="1"/>
</dbReference>
<dbReference type="InterPro" id="IPR021109">
    <property type="entry name" value="Peptidase_aspartic_dom_sf"/>
</dbReference>
<feature type="compositionally biased region" description="Polar residues" evidence="2">
    <location>
        <begin position="555"/>
        <end position="566"/>
    </location>
</feature>
<feature type="domain" description="CCHC-type" evidence="3">
    <location>
        <begin position="215"/>
        <end position="227"/>
    </location>
</feature>
<feature type="compositionally biased region" description="Basic residues" evidence="2">
    <location>
        <begin position="267"/>
        <end position="276"/>
    </location>
</feature>
<sequence length="787" mass="87555">MASLKLDVLTSVKPLDPHGEPSSVGRRWQRWLKSFSVYADSKGFPIQVDKADNKIQRRALLLHSAGEAVQEIFETLPDTGEAKDYEKAVKALNDYFIPKVNSTYQNQLFRSMEREDGETVAHIVTRLRHVIKDCDYGDQADNQIRDQVLQRCKSHELRKKLLEKGEHLTLELLLSTAANHERVRSQLENMEGKKDVNFVRDKQEDKGKESAKRACYRCGKVGHFGRDPECPAKGKTCHKCGGADHFSPQCKTKTAKPPKPRREEKTKGRKTKKSVRYVRSERDEDEYAFTVNSATSPEKIDVTVGGVVVAMLIDSGASTNVIDKNLWLKLKQDKIKVFGRLVLIPFLEGRRSPNGLDAQQRAEIKAEEVFGRASGAVGLFVGLSQQLAHILKTRTKEITSSLARSIPELDDRCLNNYGILISFAEKAVKMKPESQKDFDDVLDRNNVSLDNCKPDEWKSIVVNHHAHEVEALQGKGSGILQIQDEVEMLVSAIQQTTHSISRLADSSKQRAHLRKKISSNKNKLSSLIDKYNQEKEGNEALQATVSEVMKGNFPWGNTTDPESSSDIPRDNNEASLQPEMEENEMKYRSSSMSAVVLEGKLSCAKRGIAFCKSHICSAATKFKAALSGSDYEECLPLEEGAENDDDVDVDDGTYDSTGDCSEDEITFNYKNAPGAGNNVVVLGEGIPHCDTFSWKFPVESSQSTLDGRNGSSACSVIALIFAYGVCMSGSISNLCVNCLLCGLCYSVHQSGWETAFMTAVDTAYLSVFFQPQRQPLSQNNVWVCIRP</sequence>
<keyword evidence="1" id="KW-0863">Zinc-finger</keyword>
<evidence type="ECO:0000256" key="1">
    <source>
        <dbReference type="PROSITE-ProRule" id="PRU00047"/>
    </source>
</evidence>
<keyword evidence="1" id="KW-0479">Metal-binding</keyword>
<proteinExistence type="predicted"/>
<dbReference type="InterPro" id="IPR001878">
    <property type="entry name" value="Znf_CCHC"/>
</dbReference>
<reference evidence="5" key="1">
    <citation type="journal article" date="2017" name="bioRxiv">
        <title>Comparative analysis of the genomes of Stylophora pistillata and Acropora digitifera provides evidence for extensive differences between species of corals.</title>
        <authorList>
            <person name="Voolstra C.R."/>
            <person name="Li Y."/>
            <person name="Liew Y.J."/>
            <person name="Baumgarten S."/>
            <person name="Zoccola D."/>
            <person name="Flot J.-F."/>
            <person name="Tambutte S."/>
            <person name="Allemand D."/>
            <person name="Aranda M."/>
        </authorList>
    </citation>
    <scope>NUCLEOTIDE SEQUENCE [LARGE SCALE GENOMIC DNA]</scope>
</reference>